<dbReference type="SUPFAM" id="SSF53098">
    <property type="entry name" value="Ribonuclease H-like"/>
    <property type="match status" value="1"/>
</dbReference>
<dbReference type="PROSITE" id="PS50994">
    <property type="entry name" value="INTEGRASE"/>
    <property type="match status" value="1"/>
</dbReference>
<dbReference type="Gene3D" id="3.30.420.10">
    <property type="entry name" value="Ribonuclease H-like superfamily/Ribonuclease H"/>
    <property type="match status" value="1"/>
</dbReference>
<dbReference type="EMBL" id="CAUYUJ010014660">
    <property type="protein sequence ID" value="CAK0844405.1"/>
    <property type="molecule type" value="Genomic_DNA"/>
</dbReference>
<feature type="region of interest" description="Disordered" evidence="2">
    <location>
        <begin position="195"/>
        <end position="214"/>
    </location>
</feature>
<feature type="coiled-coil region" evidence="1">
    <location>
        <begin position="1547"/>
        <end position="1574"/>
    </location>
</feature>
<feature type="region of interest" description="Disordered" evidence="2">
    <location>
        <begin position="312"/>
        <end position="344"/>
    </location>
</feature>
<feature type="compositionally biased region" description="Low complexity" evidence="2">
    <location>
        <begin position="1686"/>
        <end position="1701"/>
    </location>
</feature>
<evidence type="ECO:0000313" key="4">
    <source>
        <dbReference type="EMBL" id="CAK0844405.1"/>
    </source>
</evidence>
<feature type="region of interest" description="Disordered" evidence="2">
    <location>
        <begin position="1163"/>
        <end position="1192"/>
    </location>
</feature>
<feature type="region of interest" description="Disordered" evidence="2">
    <location>
        <begin position="223"/>
        <end position="245"/>
    </location>
</feature>
<name>A0ABN9TFZ7_9DINO</name>
<evidence type="ECO:0000259" key="3">
    <source>
        <dbReference type="PROSITE" id="PS50994"/>
    </source>
</evidence>
<feature type="domain" description="Integrase catalytic" evidence="3">
    <location>
        <begin position="1264"/>
        <end position="1433"/>
    </location>
</feature>
<dbReference type="InterPro" id="IPR036397">
    <property type="entry name" value="RNaseH_sf"/>
</dbReference>
<feature type="region of interest" description="Disordered" evidence="2">
    <location>
        <begin position="815"/>
        <end position="866"/>
    </location>
</feature>
<comment type="caution">
    <text evidence="4">The sequence shown here is derived from an EMBL/GenBank/DDBJ whole genome shotgun (WGS) entry which is preliminary data.</text>
</comment>
<dbReference type="InterPro" id="IPR001584">
    <property type="entry name" value="Integrase_cat-core"/>
</dbReference>
<reference evidence="4" key="1">
    <citation type="submission" date="2023-10" db="EMBL/GenBank/DDBJ databases">
        <authorList>
            <person name="Chen Y."/>
            <person name="Shah S."/>
            <person name="Dougan E. K."/>
            <person name="Thang M."/>
            <person name="Chan C."/>
        </authorList>
    </citation>
    <scope>NUCLEOTIDE SEQUENCE [LARGE SCALE GENOMIC DNA]</scope>
</reference>
<feature type="compositionally biased region" description="Basic and acidic residues" evidence="2">
    <location>
        <begin position="326"/>
        <end position="338"/>
    </location>
</feature>
<feature type="compositionally biased region" description="Polar residues" evidence="2">
    <location>
        <begin position="815"/>
        <end position="825"/>
    </location>
</feature>
<dbReference type="Proteomes" id="UP001189429">
    <property type="component" value="Unassembled WGS sequence"/>
</dbReference>
<accession>A0ABN9TFZ7</accession>
<feature type="region of interest" description="Disordered" evidence="2">
    <location>
        <begin position="1"/>
        <end position="36"/>
    </location>
</feature>
<feature type="compositionally biased region" description="Basic and acidic residues" evidence="2">
    <location>
        <begin position="846"/>
        <end position="857"/>
    </location>
</feature>
<evidence type="ECO:0000313" key="5">
    <source>
        <dbReference type="Proteomes" id="UP001189429"/>
    </source>
</evidence>
<feature type="coiled-coil region" evidence="1">
    <location>
        <begin position="253"/>
        <end position="280"/>
    </location>
</feature>
<dbReference type="InterPro" id="IPR012337">
    <property type="entry name" value="RNaseH-like_sf"/>
</dbReference>
<feature type="compositionally biased region" description="Basic and acidic residues" evidence="2">
    <location>
        <begin position="1630"/>
        <end position="1641"/>
    </location>
</feature>
<keyword evidence="1" id="KW-0175">Coiled coil</keyword>
<sequence length="2290" mass="254759">MATGGAAAASGEDKSNGGKIPAPVFDGTSKTMKKHRREVATWQIGTEVKPPKQGATLLASLKGKAEEACQELDLDAIKGDDAVEVFLEYLGKRFPEIEVLETPALLETFARPACVRHKYEEIRDYNDRFNGIATKLKAKGIQVPDEALADLYIKGARLPPERAASVLNGVGNQFNPTKIQEQLMINLPKVSVVDGNKDSHDKGGYGGNKNKDHKRAYATEIYEEDRRAELDGAPSDSSDDYGDELPDELQDVIDEAEEQVAFFTKKMVRAKDKLKEAKQARGYFAKRDGGNPPKRDDPKIAKMKARTHCGACGQKGHWRGGPQCSKKNDPNAKADIPKKGSNRTNIATHETSDAQEPHVAEMTVAAVYLQDQRAAARDRKYGALHSIDWTQIRQAAELPEEVTAAAFFINKDHQCLMAATSSARIYLSVEDLLKESGGKLTFDTACTRCVGGLDWYNDIKKRLAAFNIQPIEYPKKEPFRFGASKVAFSLKAALIPCSVNGKAFTVRMSIVRSAVPGLFSRKAQSELDIVYHAGDNKLDIKSIDEHNIQMGLSRAGHPTLDITGFTPNSKPVLDVSDTKAEIRLHPCASYHAETAVASAAKPVVPEARHSGVASEADESPSDTDCNALDSAELFEQQVRQAIMRMPELQAEVASYDLDARDATCDQPRVILRALRAEGRESTPQDDYIPGLGKKNKEELQQLCRDHQIEFDQRTPVPELRQRLKGWKVEDAVSSAAATYPTADYRWVLKNDLGNAQWAVLELNNNRASPLLARFARWVKAHGAQPLPPEKAKTTLEAAMAEEVVLDDEWVAPAATTTRASGSQGSWAGHRRQRPPEPYEMGTSDMGFEKAGETDKDGSPAPRRRSGIKKGKRVGLLYQVTGLLSAFAFQAVLTADWLARPLTPVVQHATSAARDVVDHVQDVKEAYSVRSHRVDVMQVFGGEGGITEAAWKRRMTATEVIDRKYGWDLRKQKDLDATYDLYYASRPKFVSIELPCTHYTNITHLNFRTPQARQALRRIWGTERPFLLLARDLFKCQLDSGDVAMIENPATSRLWTQRAILELLADERVYQVKCDMCEYGARHYKTGGLIKHPAKLLVTHKEFEQLKRTCSHKHHDQTFGDNVAARKSGVYHAKFCRAVVRIVVDCQSHSSPFIVTVPREQATADVNDTAPLGETGEPDGDPDPMGGGDDFADTHDVRAEDTVDGRIGVGAITFTKKAAACCKPAELAMLKRLHVNLGHPSIEDLGRSLRLKGAKSATVQAQRPSARRPAHLHFVQDFGGDVGFDCFERKDVDGKSSWYFSIVDLATTFHVATLIDRHTSQEFAAAFERCWASWAGVPDRVHFDMEKGFGGALSELFQSFNTVQLPIAGQAHWQLGRVERQGAWWKELAARTIEHSSIRGEDEMRTLAIMVSGAKNSLRRRAGFSPAQWVLGRDPKMPGDLVDDTANYSAHSFAANDEKIRRRYAIRTAAREPFMRMQNDDQLRRAMLARARTVATPLSVGEMCYVFRQVKKKEQRDQHNRNAKKGIWRGPCHIKALAPDDVWFPNGRDEIGQAVAELNRARDSLEQEEAQVEDIRPAPGEPEVKPDEMEQAWREFIDNPDDSDLKLNVSEDLPQQEQIQVLPADVPQQAEEERTYGPDEFRRRRATFDGVDSGDFGPAFKRLQTEREHAGSGALPARATSRDRAAAPDQEAAAGPEAGGARQRSRSAPRLVLQTSIVTERIKRKQADKEIHWRAIKDSDRELFREAAAKQWSEWQKYGSCQVLSIEESEAIMGMIKPSLVLPSRFVHRDKNAPLRTDKHPLPVKAKARLCVGGHMGPRLAQGDLRTDAPTQLIKILKGVFGLATAPRQWWAKLKRTLLAVEEKLSDNYVFRLHQHSLDPALYYGYDQHGELCAVVVAHVDDLLLGISHKYPALYDRLHKLLPWGDWRGLPFTFCGKQAWRDQEEVLHLRQTEYANTIEEIPLSKERKTDLSSDATPAEFSDNRSALGALGWLSSQTRPDLAAGVAMGQRTQNKPTIQDLLETNRLIKLARKHADVGLEFPELRGPLCLVTYHDASWANADEPAEGAISKLLAKTVGATSKDKNIKIRSQAGYVSILAEAKLLRGDRARAGIVDWRSGTIKRVCRSTLAAETMSAVDALGCAQITRCVFASLEIPDAHPEDIPPSLLPLAQVTDCASLYDTMHKDGYSKLPSDRRLLLDLVGLKESLEEEVSNDFVADDQRSQLPLFWVPTDQQLGDQFTKRSDGSAIRAVLRDTRLALQHQEPTDQAREHEAHLTSAGSLFKRAVRLVSF</sequence>
<proteinExistence type="predicted"/>
<evidence type="ECO:0000256" key="1">
    <source>
        <dbReference type="SAM" id="Coils"/>
    </source>
</evidence>
<gene>
    <name evidence="4" type="ORF">PCOR1329_LOCUS38496</name>
</gene>
<feature type="region of interest" description="Disordered" evidence="2">
    <location>
        <begin position="1620"/>
        <end position="1709"/>
    </location>
</feature>
<evidence type="ECO:0000256" key="2">
    <source>
        <dbReference type="SAM" id="MobiDB-lite"/>
    </source>
</evidence>
<protein>
    <recommendedName>
        <fullName evidence="3">Integrase catalytic domain-containing protein</fullName>
    </recommendedName>
</protein>
<organism evidence="4 5">
    <name type="scientific">Prorocentrum cordatum</name>
    <dbReference type="NCBI Taxonomy" id="2364126"/>
    <lineage>
        <taxon>Eukaryota</taxon>
        <taxon>Sar</taxon>
        <taxon>Alveolata</taxon>
        <taxon>Dinophyceae</taxon>
        <taxon>Prorocentrales</taxon>
        <taxon>Prorocentraceae</taxon>
        <taxon>Prorocentrum</taxon>
    </lineage>
</organism>
<keyword evidence="5" id="KW-1185">Reference proteome</keyword>